<dbReference type="SMART" id="SM00312">
    <property type="entry name" value="PX"/>
    <property type="match status" value="1"/>
</dbReference>
<evidence type="ECO:0000256" key="2">
    <source>
        <dbReference type="SAM" id="MobiDB-lite"/>
    </source>
</evidence>
<feature type="domain" description="PX" evidence="3">
    <location>
        <begin position="456"/>
        <end position="582"/>
    </location>
</feature>
<dbReference type="Pfam" id="PF02194">
    <property type="entry name" value="PXA"/>
    <property type="match status" value="1"/>
</dbReference>
<dbReference type="SMART" id="SM00313">
    <property type="entry name" value="PXA"/>
    <property type="match status" value="1"/>
</dbReference>
<gene>
    <name evidence="5" type="ORF">BYL167_LOCUS1718</name>
</gene>
<dbReference type="PANTHER" id="PTHR22775">
    <property type="entry name" value="SORTING NEXIN"/>
    <property type="match status" value="1"/>
</dbReference>
<dbReference type="PANTHER" id="PTHR22775:SF3">
    <property type="entry name" value="SORTING NEXIN-13"/>
    <property type="match status" value="1"/>
</dbReference>
<dbReference type="InterPro" id="IPR013937">
    <property type="entry name" value="Sorting_nexin_C"/>
</dbReference>
<feature type="domain" description="PXA" evidence="4">
    <location>
        <begin position="28"/>
        <end position="210"/>
    </location>
</feature>
<name>A0A8S2IVC8_9BILA</name>
<dbReference type="Pfam" id="PF00787">
    <property type="entry name" value="PX"/>
    <property type="match status" value="1"/>
</dbReference>
<reference evidence="5" key="1">
    <citation type="submission" date="2021-02" db="EMBL/GenBank/DDBJ databases">
        <authorList>
            <person name="Nowell W R."/>
        </authorList>
    </citation>
    <scope>NUCLEOTIDE SEQUENCE</scope>
</reference>
<dbReference type="Proteomes" id="UP000681967">
    <property type="component" value="Unassembled WGS sequence"/>
</dbReference>
<dbReference type="Gene3D" id="3.30.1520.10">
    <property type="entry name" value="Phox-like domain"/>
    <property type="match status" value="1"/>
</dbReference>
<comment type="similarity">
    <text evidence="1">Belongs to the sorting nexin family.</text>
</comment>
<protein>
    <recommendedName>
        <fullName evidence="7">Sorting nexin-13</fullName>
    </recommendedName>
</protein>
<dbReference type="InterPro" id="IPR001683">
    <property type="entry name" value="PX_dom"/>
</dbReference>
<dbReference type="GO" id="GO:0035091">
    <property type="term" value="F:phosphatidylinositol binding"/>
    <property type="evidence" value="ECO:0007669"/>
    <property type="project" value="InterPro"/>
</dbReference>
<evidence type="ECO:0000259" key="4">
    <source>
        <dbReference type="PROSITE" id="PS51207"/>
    </source>
</evidence>
<dbReference type="InterPro" id="IPR003114">
    <property type="entry name" value="Phox_assoc"/>
</dbReference>
<organism evidence="5 6">
    <name type="scientific">Rotaria magnacalcarata</name>
    <dbReference type="NCBI Taxonomy" id="392030"/>
    <lineage>
        <taxon>Eukaryota</taxon>
        <taxon>Metazoa</taxon>
        <taxon>Spiralia</taxon>
        <taxon>Gnathifera</taxon>
        <taxon>Rotifera</taxon>
        <taxon>Eurotatoria</taxon>
        <taxon>Bdelloidea</taxon>
        <taxon>Philodinida</taxon>
        <taxon>Philodinidae</taxon>
        <taxon>Rotaria</taxon>
    </lineage>
</organism>
<proteinExistence type="inferred from homology"/>
<dbReference type="PROSITE" id="PS51207">
    <property type="entry name" value="PXA"/>
    <property type="match status" value="1"/>
</dbReference>
<dbReference type="InterPro" id="IPR036871">
    <property type="entry name" value="PX_dom_sf"/>
</dbReference>
<dbReference type="SUPFAM" id="SSF64268">
    <property type="entry name" value="PX domain"/>
    <property type="match status" value="1"/>
</dbReference>
<dbReference type="PROSITE" id="PS50195">
    <property type="entry name" value="PX"/>
    <property type="match status" value="1"/>
</dbReference>
<dbReference type="InterPro" id="IPR036305">
    <property type="entry name" value="RGS_sf"/>
</dbReference>
<dbReference type="EMBL" id="CAJOBH010000272">
    <property type="protein sequence ID" value="CAF3776852.1"/>
    <property type="molecule type" value="Genomic_DNA"/>
</dbReference>
<evidence type="ECO:0000313" key="5">
    <source>
        <dbReference type="EMBL" id="CAF3776852.1"/>
    </source>
</evidence>
<dbReference type="SUPFAM" id="SSF48097">
    <property type="entry name" value="Regulator of G-protein signaling, RGS"/>
    <property type="match status" value="1"/>
</dbReference>
<evidence type="ECO:0000259" key="3">
    <source>
        <dbReference type="PROSITE" id="PS50195"/>
    </source>
</evidence>
<evidence type="ECO:0000256" key="1">
    <source>
        <dbReference type="ARBA" id="ARBA00010883"/>
    </source>
</evidence>
<feature type="compositionally biased region" description="Polar residues" evidence="2">
    <location>
        <begin position="410"/>
        <end position="441"/>
    </location>
</feature>
<accession>A0A8S2IVC8</accession>
<evidence type="ECO:0000313" key="6">
    <source>
        <dbReference type="Proteomes" id="UP000681967"/>
    </source>
</evidence>
<sequence>MISDLQNDSSSSLKESKSSAERAPLTGISDIDEPLYELVDLFVRDYIEIWYKTQISSDESFIDDVKSGIYTAIRHLSERLHEIDWLDFCTGTIVDSFATHVRLYRNAKERLRLEQSTDIRSCFFDLEAEYERGICRDEVCMDKDKEKEFLRDIVEVLIYILLPANEFRCVPARVLLREVAVNLGLIPFIDMYSDPDAINQLIINMCQQIPLTIDNFLLVVRTTDSRAELATLLERLDVETGRWRSKDTGGENDADIRSTLNSYQYLKKLLHDRLDLQHRSDSIVFVSDDDDIILPKVSYRELPLAEILNNCNGLDYFLKFLQSLDAVGYANFYLNAEGAFKLPMDENLIKKALKNLNSDAMDETLLDELQAKVFEILLSDKYYGQFKTTTQYLKVLSEFEFTDSLNDNSDAVSLSSNNSNETCNDSTESQQQSSPGATSDRGNPVMFDALDNIESYSITTEINDSGICCEKGDKYAIYVISVFCKPLNSTDDEERREWITYRRYSEFNDLNMTIKKRFPNLKQCIHLPNKGFMNNTSSEVRLKRQKELNDYLTELTNPKVIQHNQGLGELIYKFLRNQQWKLEQTELARKMDTIANPFKQASIGIVKGVSKIGGGLTIVSDSVVENAGKIFRTNGNNNNNRMNINLSKDMQTFSIVEETQADSAKNIPLRVLLVIMDEVFDLKQKNMWFRSRFVSILKRFLRAFMGDSVNRRIATFVQHWTSAKKIAKEIRRFKENFCPNSIQADKSPERDFGVRNITQVICKAKLLGIVSDELRHIVGSETTRRGLLRLFELLQNDTLNRRFVYIVIEALLIKLFRPNDLHLIFEKLYSQSHRVKEEFRRRIFEQKNNSTGVIVNHHHYGESTQRPYYLNRLSVRNDDSTTFQRSSSAQQQATLSRSLSKISR</sequence>
<comment type="caution">
    <text evidence="5">The sequence shown here is derived from an EMBL/GenBank/DDBJ whole genome shotgun (WGS) entry which is preliminary data.</text>
</comment>
<dbReference type="Pfam" id="PF08628">
    <property type="entry name" value="Nexin_C"/>
    <property type="match status" value="1"/>
</dbReference>
<feature type="region of interest" description="Disordered" evidence="2">
    <location>
        <begin position="410"/>
        <end position="444"/>
    </location>
</feature>
<dbReference type="GO" id="GO:0005769">
    <property type="term" value="C:early endosome"/>
    <property type="evidence" value="ECO:0007669"/>
    <property type="project" value="TreeGrafter"/>
</dbReference>
<evidence type="ECO:0008006" key="7">
    <source>
        <dbReference type="Google" id="ProtNLM"/>
    </source>
</evidence>
<dbReference type="AlphaFoldDB" id="A0A8S2IVC8"/>